<comment type="caution">
    <text evidence="2">The sequence shown here is derived from an EMBL/GenBank/DDBJ whole genome shotgun (WGS) entry which is preliminary data.</text>
</comment>
<feature type="transmembrane region" description="Helical" evidence="1">
    <location>
        <begin position="39"/>
        <end position="58"/>
    </location>
</feature>
<dbReference type="AlphaFoldDB" id="A0A1Y5F466"/>
<gene>
    <name evidence="2" type="ORF">A9Q84_16180</name>
</gene>
<accession>A0A1Y5F466</accession>
<keyword evidence="1" id="KW-1133">Transmembrane helix</keyword>
<dbReference type="Gene3D" id="2.160.10.10">
    <property type="entry name" value="Hexapeptide repeat proteins"/>
    <property type="match status" value="1"/>
</dbReference>
<evidence type="ECO:0000313" key="2">
    <source>
        <dbReference type="EMBL" id="OUR95373.1"/>
    </source>
</evidence>
<feature type="transmembrane region" description="Helical" evidence="1">
    <location>
        <begin position="6"/>
        <end position="27"/>
    </location>
</feature>
<dbReference type="InterPro" id="IPR011004">
    <property type="entry name" value="Trimer_LpxA-like_sf"/>
</dbReference>
<proteinExistence type="predicted"/>
<sequence>MKTRSFLLIDIFSTLYLAIPILTSWFVTITCIYYCKVLGILLSPLIFTLTLCLVILLLRLPLKKLRKSVFPIGFNKEYISWFLNLSLTRAVLSSGISNFLYSMSWSRYLIFRSLGAKVSYVSIFALNAEITDLPLITVGRGTLVGDHAKLSCHFFNKNKVILKPISIGENCTVLANTVVAPGTKASDNEIIGKGKST</sequence>
<evidence type="ECO:0000313" key="3">
    <source>
        <dbReference type="Proteomes" id="UP000196531"/>
    </source>
</evidence>
<keyword evidence="1" id="KW-0472">Membrane</keyword>
<name>A0A1Y5F466_9BACT</name>
<dbReference type="SUPFAM" id="SSF51161">
    <property type="entry name" value="Trimeric LpxA-like enzymes"/>
    <property type="match status" value="1"/>
</dbReference>
<dbReference type="Proteomes" id="UP000196531">
    <property type="component" value="Unassembled WGS sequence"/>
</dbReference>
<dbReference type="EMBL" id="MAAO01000008">
    <property type="protein sequence ID" value="OUR95373.1"/>
    <property type="molecule type" value="Genomic_DNA"/>
</dbReference>
<keyword evidence="1" id="KW-0812">Transmembrane</keyword>
<protein>
    <submittedName>
        <fullName evidence="2">Uncharacterized protein</fullName>
    </submittedName>
</protein>
<reference evidence="3" key="1">
    <citation type="journal article" date="2017" name="Proc. Natl. Acad. Sci. U.S.A.">
        <title>Simulation of Deepwater Horizon oil plume reveals substrate specialization within a complex community of hydrocarbon-degraders.</title>
        <authorList>
            <person name="Hu P."/>
            <person name="Dubinsky E.A."/>
            <person name="Probst A.J."/>
            <person name="Wang J."/>
            <person name="Sieber C.M.K."/>
            <person name="Tom L.M."/>
            <person name="Gardinali P."/>
            <person name="Banfield J.F."/>
            <person name="Atlas R.M."/>
            <person name="Andersen G.L."/>
        </authorList>
    </citation>
    <scope>NUCLEOTIDE SEQUENCE [LARGE SCALE GENOMIC DNA]</scope>
</reference>
<evidence type="ECO:0000256" key="1">
    <source>
        <dbReference type="SAM" id="Phobius"/>
    </source>
</evidence>
<organism evidence="2 3">
    <name type="scientific">Halobacteriovorax marinus</name>
    <dbReference type="NCBI Taxonomy" id="97084"/>
    <lineage>
        <taxon>Bacteria</taxon>
        <taxon>Pseudomonadati</taxon>
        <taxon>Bdellovibrionota</taxon>
        <taxon>Bacteriovoracia</taxon>
        <taxon>Bacteriovoracales</taxon>
        <taxon>Halobacteriovoraceae</taxon>
        <taxon>Halobacteriovorax</taxon>
    </lineage>
</organism>